<evidence type="ECO:0000256" key="2">
    <source>
        <dbReference type="SAM" id="Phobius"/>
    </source>
</evidence>
<feature type="region of interest" description="Disordered" evidence="1">
    <location>
        <begin position="228"/>
        <end position="282"/>
    </location>
</feature>
<dbReference type="PANTHER" id="PTHR11861:SF8">
    <property type="entry name" value="PKD DOMAIN-CONTAINING PROTEIN"/>
    <property type="match status" value="1"/>
</dbReference>
<keyword evidence="3" id="KW-0732">Signal</keyword>
<dbReference type="AlphaFoldDB" id="A0A7M7QH70"/>
<dbReference type="GO" id="GO:0005886">
    <property type="term" value="C:plasma membrane"/>
    <property type="evidence" value="ECO:0007669"/>
    <property type="project" value="TreeGrafter"/>
</dbReference>
<proteinExistence type="predicted"/>
<dbReference type="InParanoid" id="A0A7M7QH70"/>
<feature type="transmembrane region" description="Helical" evidence="2">
    <location>
        <begin position="433"/>
        <end position="458"/>
    </location>
</feature>
<keyword evidence="2" id="KW-0472">Membrane</keyword>
<dbReference type="InterPro" id="IPR045219">
    <property type="entry name" value="PKAT"/>
</dbReference>
<dbReference type="GeneID" id="100124029"/>
<evidence type="ECO:0000256" key="3">
    <source>
        <dbReference type="SAM" id="SignalP"/>
    </source>
</evidence>
<dbReference type="PANTHER" id="PTHR11861">
    <property type="entry name" value="MELANOCYTE PROTEIN PMEL 17-RELATED"/>
    <property type="match status" value="1"/>
</dbReference>
<feature type="chain" id="PRO_5029534631" evidence="3">
    <location>
        <begin position="29"/>
        <end position="525"/>
    </location>
</feature>
<evidence type="ECO:0000313" key="5">
    <source>
        <dbReference type="Proteomes" id="UP000002358"/>
    </source>
</evidence>
<name>A0A7M7QH70_NASVI</name>
<feature type="region of interest" description="Disordered" evidence="1">
    <location>
        <begin position="500"/>
        <end position="525"/>
    </location>
</feature>
<dbReference type="Proteomes" id="UP000002358">
    <property type="component" value="Chromosome 5"/>
</dbReference>
<dbReference type="EnsemblMetazoa" id="XM_031931654">
    <property type="protein sequence ID" value="XP_031787514"/>
    <property type="gene ID" value="LOC100124029"/>
</dbReference>
<keyword evidence="2" id="KW-0812">Transmembrane</keyword>
<feature type="compositionally biased region" description="Low complexity" evidence="1">
    <location>
        <begin position="247"/>
        <end position="280"/>
    </location>
</feature>
<dbReference type="KEGG" id="nvi:100124029"/>
<organism evidence="4 5">
    <name type="scientific">Nasonia vitripennis</name>
    <name type="common">Parasitic wasp</name>
    <dbReference type="NCBI Taxonomy" id="7425"/>
    <lineage>
        <taxon>Eukaryota</taxon>
        <taxon>Metazoa</taxon>
        <taxon>Ecdysozoa</taxon>
        <taxon>Arthropoda</taxon>
        <taxon>Hexapoda</taxon>
        <taxon>Insecta</taxon>
        <taxon>Pterygota</taxon>
        <taxon>Neoptera</taxon>
        <taxon>Endopterygota</taxon>
        <taxon>Hymenoptera</taxon>
        <taxon>Apocrita</taxon>
        <taxon>Proctotrupomorpha</taxon>
        <taxon>Chalcidoidea</taxon>
        <taxon>Pteromalidae</taxon>
        <taxon>Pteromalinae</taxon>
        <taxon>Nasonia</taxon>
    </lineage>
</organism>
<dbReference type="OrthoDB" id="6381995at2759"/>
<dbReference type="RefSeq" id="XP_031787514.1">
    <property type="nucleotide sequence ID" value="XM_031931654.2"/>
</dbReference>
<evidence type="ECO:0000256" key="1">
    <source>
        <dbReference type="SAM" id="MobiDB-lite"/>
    </source>
</evidence>
<accession>A0A7M7QH70</accession>
<feature type="compositionally biased region" description="Basic and acidic residues" evidence="1">
    <location>
        <begin position="507"/>
        <end position="518"/>
    </location>
</feature>
<feature type="compositionally biased region" description="Low complexity" evidence="1">
    <location>
        <begin position="228"/>
        <end position="239"/>
    </location>
</feature>
<keyword evidence="2" id="KW-1133">Transmembrane helix</keyword>
<evidence type="ECO:0000313" key="4">
    <source>
        <dbReference type="EnsemblMetazoa" id="XP_031787514"/>
    </source>
</evidence>
<keyword evidence="5" id="KW-1185">Reference proteome</keyword>
<reference evidence="4" key="1">
    <citation type="submission" date="2021-01" db="UniProtKB">
        <authorList>
            <consortium name="EnsemblMetazoa"/>
        </authorList>
    </citation>
    <scope>IDENTIFICATION</scope>
</reference>
<sequence>MRRAAAGHRGRVFLGTAVLALLVWQAEASDADVRLTHDGPAVLGSTITFKAELVDSDGRAPSGSFQYTWRDNAVEQHYYETETTSNTTVYYSVSYPASKYHVGEYTMEVAVCKWGWLSIHCGDYTSRRVYFRVSPLMNGNITIEQSNQTVSTEFVASSEVAKISVNLRKGDLDYITKAATSITTYWFVDCKAYNQTNDFTFVHNFTNPKSFHTIEALVVASFEPPTTTTVAPTTTSTTPSPVPTTPKPSNNTDTNSTTTTTTTTTTTPTPTTTPTLPTTTIAPRNSTVLSNATVPLLANATFPYICNSILDPKPNTTYGYFQREVKIRAPISKLSIEGSTWIQPWNSLSLSISCNGTGPFYKCIEIHLGKYNVTGNETCSQDSDKLETCKFNFEHYFLEPLEYTVLIILGNEVSKEIHPVAVNIYKLMPKPQLSVIVVPVSCSLVAIVLIIFGIAYYVQNRSRFTVEVADFDFGQSTADMEYKTFTERLRDSFNNAACNDKAHKRTRNSDEDKHHEQDENAAYEI</sequence>
<feature type="signal peptide" evidence="3">
    <location>
        <begin position="1"/>
        <end position="28"/>
    </location>
</feature>
<protein>
    <submittedName>
        <fullName evidence="4">Uncharacterized protein</fullName>
    </submittedName>
</protein>